<reference evidence="3 4" key="1">
    <citation type="submission" date="2021-10" db="EMBL/GenBank/DDBJ databases">
        <authorList>
            <person name="Grouzdev D.S."/>
            <person name="Pantiukh K.S."/>
            <person name="Krutkina M.S."/>
        </authorList>
    </citation>
    <scope>NUCLEOTIDE SEQUENCE [LARGE SCALE GENOMIC DNA]</scope>
    <source>
        <strain evidence="3 4">Z-7514</strain>
    </source>
</reference>
<feature type="region of interest" description="Disordered" evidence="1">
    <location>
        <begin position="76"/>
        <end position="112"/>
    </location>
</feature>
<accession>A0AAW4X0S0</accession>
<keyword evidence="2" id="KW-0472">Membrane</keyword>
<protein>
    <submittedName>
        <fullName evidence="3">Uncharacterized protein</fullName>
    </submittedName>
</protein>
<dbReference type="EMBL" id="JAJFAT010000011">
    <property type="protein sequence ID" value="MCC3145393.1"/>
    <property type="molecule type" value="Genomic_DNA"/>
</dbReference>
<dbReference type="AlphaFoldDB" id="A0AAW4X0S0"/>
<comment type="caution">
    <text evidence="3">The sequence shown here is derived from an EMBL/GenBank/DDBJ whole genome shotgun (WGS) entry which is preliminary data.</text>
</comment>
<organism evidence="3 4">
    <name type="scientific">Halanaerobium polyolivorans</name>
    <dbReference type="NCBI Taxonomy" id="2886943"/>
    <lineage>
        <taxon>Bacteria</taxon>
        <taxon>Bacillati</taxon>
        <taxon>Bacillota</taxon>
        <taxon>Clostridia</taxon>
        <taxon>Halanaerobiales</taxon>
        <taxon>Halanaerobiaceae</taxon>
        <taxon>Halanaerobium</taxon>
    </lineage>
</organism>
<evidence type="ECO:0000313" key="3">
    <source>
        <dbReference type="EMBL" id="MCC3145393.1"/>
    </source>
</evidence>
<proteinExistence type="predicted"/>
<name>A0AAW4X0S0_9FIRM</name>
<dbReference type="RefSeq" id="WP_229346097.1">
    <property type="nucleotide sequence ID" value="NZ_JAJFAT010000011.1"/>
</dbReference>
<evidence type="ECO:0000313" key="4">
    <source>
        <dbReference type="Proteomes" id="UP001199296"/>
    </source>
</evidence>
<feature type="transmembrane region" description="Helical" evidence="2">
    <location>
        <begin position="6"/>
        <end position="22"/>
    </location>
</feature>
<gene>
    <name evidence="3" type="ORF">LJ207_08670</name>
</gene>
<dbReference type="Proteomes" id="UP001199296">
    <property type="component" value="Unassembled WGS sequence"/>
</dbReference>
<feature type="compositionally biased region" description="Basic and acidic residues" evidence="1">
    <location>
        <begin position="85"/>
        <end position="99"/>
    </location>
</feature>
<keyword evidence="2" id="KW-0812">Transmembrane</keyword>
<keyword evidence="2" id="KW-1133">Transmembrane helix</keyword>
<sequence>MESLIYLLPVLIFFFVIMAKIIKTFKRLFDFIQEKAAEIERERKEDYSKRKDSNYDYQYDHQEEAYDDYKLAYEEEKVEEDEQVEAEKSSTAEEAISKDKAKKQKERSISAAKKGKVYLAEEFKDFSELEKAVIYKEILSEPKALQKRR</sequence>
<evidence type="ECO:0000256" key="2">
    <source>
        <dbReference type="SAM" id="Phobius"/>
    </source>
</evidence>
<keyword evidence="4" id="KW-1185">Reference proteome</keyword>
<evidence type="ECO:0000256" key="1">
    <source>
        <dbReference type="SAM" id="MobiDB-lite"/>
    </source>
</evidence>